<sequence length="343" mass="38677">MNIELLSKYLAEECSEVEKESVEKWLSESPDNQDYLKNLKNLWDLSSKDYPPNTLFNTEVDWAVLKNRMYDEGIVGNIKTTASRSKFSLNSTWSVVLRVAAIFLLAGLFGLYTIKSIYVPVVETDNTTLKEISMSKGKRGGVTLSDGTKVYLNADSRISIPTVFSADTREVYLEGEAYFDVVKNPNKPFVINTNGAVIQVLGTSFVVRNYSDDNTVQTVVESGVVSFRRANSEMNDGVILTKGKLARLDLSNSSMTTENVENIDLYLSWRRGELKFDDAAMSEVAKQLERRYDMTIVFESDSIKDMHLTAELKSKSMDNVIRTIATSLDIKYKISKDKITFNK</sequence>
<dbReference type="PIRSF" id="PIRSF018266">
    <property type="entry name" value="FecR"/>
    <property type="match status" value="1"/>
</dbReference>
<dbReference type="InterPro" id="IPR006860">
    <property type="entry name" value="FecR"/>
</dbReference>
<dbReference type="PANTHER" id="PTHR30273:SF2">
    <property type="entry name" value="PROTEIN FECR"/>
    <property type="match status" value="1"/>
</dbReference>
<organism evidence="3 4">
    <name type="scientific">Gracilimonas halophila</name>
    <dbReference type="NCBI Taxonomy" id="1834464"/>
    <lineage>
        <taxon>Bacteria</taxon>
        <taxon>Pseudomonadati</taxon>
        <taxon>Balneolota</taxon>
        <taxon>Balneolia</taxon>
        <taxon>Balneolales</taxon>
        <taxon>Balneolaceae</taxon>
        <taxon>Gracilimonas</taxon>
    </lineage>
</organism>
<name>A0ABW5JKC7_9BACT</name>
<keyword evidence="4" id="KW-1185">Reference proteome</keyword>
<evidence type="ECO:0000313" key="4">
    <source>
        <dbReference type="Proteomes" id="UP001597460"/>
    </source>
</evidence>
<dbReference type="Gene3D" id="2.60.120.1440">
    <property type="match status" value="1"/>
</dbReference>
<dbReference type="EMBL" id="JBHULI010000024">
    <property type="protein sequence ID" value="MFD2532868.1"/>
    <property type="molecule type" value="Genomic_DNA"/>
</dbReference>
<evidence type="ECO:0000259" key="1">
    <source>
        <dbReference type="Pfam" id="PF04773"/>
    </source>
</evidence>
<protein>
    <submittedName>
        <fullName evidence="3">FecR family protein</fullName>
    </submittedName>
</protein>
<reference evidence="4" key="1">
    <citation type="journal article" date="2019" name="Int. J. Syst. Evol. Microbiol.">
        <title>The Global Catalogue of Microorganisms (GCM) 10K type strain sequencing project: providing services to taxonomists for standard genome sequencing and annotation.</title>
        <authorList>
            <consortium name="The Broad Institute Genomics Platform"/>
            <consortium name="The Broad Institute Genome Sequencing Center for Infectious Disease"/>
            <person name="Wu L."/>
            <person name="Ma J."/>
        </authorList>
    </citation>
    <scope>NUCLEOTIDE SEQUENCE [LARGE SCALE GENOMIC DNA]</scope>
    <source>
        <strain evidence="4">KCTC 52042</strain>
    </source>
</reference>
<dbReference type="Pfam" id="PF16344">
    <property type="entry name" value="FecR_C"/>
    <property type="match status" value="1"/>
</dbReference>
<dbReference type="Pfam" id="PF04773">
    <property type="entry name" value="FecR"/>
    <property type="match status" value="1"/>
</dbReference>
<dbReference type="RefSeq" id="WP_390302088.1">
    <property type="nucleotide sequence ID" value="NZ_JBHULI010000024.1"/>
</dbReference>
<accession>A0ABW5JKC7</accession>
<comment type="caution">
    <text evidence="3">The sequence shown here is derived from an EMBL/GenBank/DDBJ whole genome shotgun (WGS) entry which is preliminary data.</text>
</comment>
<dbReference type="InterPro" id="IPR032508">
    <property type="entry name" value="FecR_C"/>
</dbReference>
<dbReference type="InterPro" id="IPR012373">
    <property type="entry name" value="Ferrdict_sens_TM"/>
</dbReference>
<feature type="domain" description="Protein FecR C-terminal" evidence="2">
    <location>
        <begin position="274"/>
        <end position="340"/>
    </location>
</feature>
<feature type="domain" description="FecR protein" evidence="1">
    <location>
        <begin position="132"/>
        <end position="225"/>
    </location>
</feature>
<evidence type="ECO:0000313" key="3">
    <source>
        <dbReference type="EMBL" id="MFD2532868.1"/>
    </source>
</evidence>
<evidence type="ECO:0000259" key="2">
    <source>
        <dbReference type="Pfam" id="PF16344"/>
    </source>
</evidence>
<gene>
    <name evidence="3" type="ORF">ACFSVN_10460</name>
</gene>
<proteinExistence type="predicted"/>
<dbReference type="Gene3D" id="3.55.50.30">
    <property type="match status" value="1"/>
</dbReference>
<dbReference type="Proteomes" id="UP001597460">
    <property type="component" value="Unassembled WGS sequence"/>
</dbReference>
<dbReference type="PANTHER" id="PTHR30273">
    <property type="entry name" value="PERIPLASMIC SIGNAL SENSOR AND SIGMA FACTOR ACTIVATOR FECR-RELATED"/>
    <property type="match status" value="1"/>
</dbReference>